<dbReference type="GO" id="GO:0007165">
    <property type="term" value="P:signal transduction"/>
    <property type="evidence" value="ECO:0007669"/>
    <property type="project" value="UniProtKB-KW"/>
</dbReference>
<dbReference type="PANTHER" id="PTHR32089">
    <property type="entry name" value="METHYL-ACCEPTING CHEMOTAXIS PROTEIN MCPB"/>
    <property type="match status" value="1"/>
</dbReference>
<dbReference type="InterPro" id="IPR004090">
    <property type="entry name" value="Chemotax_Me-accpt_rcpt"/>
</dbReference>
<dbReference type="InterPro" id="IPR003660">
    <property type="entry name" value="HAMP_dom"/>
</dbReference>
<feature type="domain" description="Methyl-accepting transducer" evidence="10">
    <location>
        <begin position="273"/>
        <end position="509"/>
    </location>
</feature>
<dbReference type="PANTHER" id="PTHR32089:SF112">
    <property type="entry name" value="LYSOZYME-LIKE PROTEIN-RELATED"/>
    <property type="match status" value="1"/>
</dbReference>
<evidence type="ECO:0000259" key="10">
    <source>
        <dbReference type="PROSITE" id="PS50111"/>
    </source>
</evidence>
<organism evidence="12 13">
    <name type="scientific">Azospira restricta</name>
    <dbReference type="NCBI Taxonomy" id="404405"/>
    <lineage>
        <taxon>Bacteria</taxon>
        <taxon>Pseudomonadati</taxon>
        <taxon>Pseudomonadota</taxon>
        <taxon>Betaproteobacteria</taxon>
        <taxon>Rhodocyclales</taxon>
        <taxon>Rhodocyclaceae</taxon>
        <taxon>Azospira</taxon>
    </lineage>
</organism>
<gene>
    <name evidence="12" type="ORF">IWH25_01885</name>
</gene>
<feature type="transmembrane region" description="Helical" evidence="9">
    <location>
        <begin position="12"/>
        <end position="32"/>
    </location>
</feature>
<comment type="subcellular location">
    <subcellularLocation>
        <location evidence="1">Cell membrane</location>
        <topology evidence="1">Multi-pass membrane protein</topology>
    </subcellularLocation>
</comment>
<dbReference type="Pfam" id="PF00015">
    <property type="entry name" value="MCPsignal"/>
    <property type="match status" value="1"/>
</dbReference>
<dbReference type="Gene3D" id="3.30.450.20">
    <property type="entry name" value="PAS domain"/>
    <property type="match status" value="1"/>
</dbReference>
<dbReference type="PROSITE" id="PS50885">
    <property type="entry name" value="HAMP"/>
    <property type="match status" value="1"/>
</dbReference>
<protein>
    <submittedName>
        <fullName evidence="12">Methyl-accepting chemotaxis protein</fullName>
    </submittedName>
</protein>
<evidence type="ECO:0000256" key="5">
    <source>
        <dbReference type="ARBA" id="ARBA00023136"/>
    </source>
</evidence>
<dbReference type="PRINTS" id="PR00260">
    <property type="entry name" value="CHEMTRNSDUCR"/>
</dbReference>
<evidence type="ECO:0000256" key="8">
    <source>
        <dbReference type="PROSITE-ProRule" id="PRU00284"/>
    </source>
</evidence>
<feature type="domain" description="HAMP" evidence="11">
    <location>
        <begin position="215"/>
        <end position="268"/>
    </location>
</feature>
<dbReference type="GO" id="GO:0006935">
    <property type="term" value="P:chemotaxis"/>
    <property type="evidence" value="ECO:0007669"/>
    <property type="project" value="InterPro"/>
</dbReference>
<comment type="similarity">
    <text evidence="7">Belongs to the methyl-accepting chemotaxis (MCP) protein family.</text>
</comment>
<evidence type="ECO:0000256" key="3">
    <source>
        <dbReference type="ARBA" id="ARBA00022692"/>
    </source>
</evidence>
<dbReference type="InterPro" id="IPR004089">
    <property type="entry name" value="MCPsignal_dom"/>
</dbReference>
<keyword evidence="3 9" id="KW-0812">Transmembrane</keyword>
<proteinExistence type="inferred from homology"/>
<dbReference type="Pfam" id="PF17200">
    <property type="entry name" value="sCache_2"/>
    <property type="match status" value="1"/>
</dbReference>
<dbReference type="Gene3D" id="1.10.287.950">
    <property type="entry name" value="Methyl-accepting chemotaxis protein"/>
    <property type="match status" value="1"/>
</dbReference>
<dbReference type="GO" id="GO:0005886">
    <property type="term" value="C:plasma membrane"/>
    <property type="evidence" value="ECO:0007669"/>
    <property type="project" value="UniProtKB-SubCell"/>
</dbReference>
<dbReference type="InterPro" id="IPR033480">
    <property type="entry name" value="sCache_2"/>
</dbReference>
<keyword evidence="13" id="KW-1185">Reference proteome</keyword>
<sequence length="546" mass="58495">MGFRDLKVATKLNVVLGAAGAVMLLALLLLFTHKRDDLFEERKFDARQLVAQAMAVIEASHAQARAGKLSEEQARESARQIIARMRHGDDFSDYFWIQDGAARIVMHPIKPELNGKDMTDFKDPHGLPIFTEFAKLAKGKDGGELQYMWPKPGHSEPKPKIAHVRGFEPWGWIVGTGVYVDTVESEFRESVIQEGGAIALVLVLAGLAMLLVVRSSVSRPVAELQAVMQRVAETRDLTLRTGATAGDEVGLAGQSFDRLMAALRDSFTSIVAGAGQLAGASQQLAAAAVQVRDSSESQSESAASMSAAVEQMTVSISHVSENTSQVRELGEVSYTQEMEGSRSVHALEVELDGVQNSVMRMDASLAEFIRSTQAISTLTRQVREIAEQTNLLALNAAIEAARAGEHGRGFAVVASEVRKLAEKSSQSASEIDSVTHQVSTHSQTVEQAMGESNRRLDAARALMHAVSGVLASAEEAVIGTRGGLNDITAAMHEQAAATTNIAQNVERIAQMAEENTAAASQTAGAAGELRDLAQDLAGTVNRFRIA</sequence>
<evidence type="ECO:0000256" key="9">
    <source>
        <dbReference type="SAM" id="Phobius"/>
    </source>
</evidence>
<evidence type="ECO:0000256" key="2">
    <source>
        <dbReference type="ARBA" id="ARBA00022475"/>
    </source>
</evidence>
<dbReference type="Pfam" id="PF00672">
    <property type="entry name" value="HAMP"/>
    <property type="match status" value="1"/>
</dbReference>
<evidence type="ECO:0000256" key="4">
    <source>
        <dbReference type="ARBA" id="ARBA00022989"/>
    </source>
</evidence>
<dbReference type="SUPFAM" id="SSF58104">
    <property type="entry name" value="Methyl-accepting chemotaxis protein (MCP) signaling domain"/>
    <property type="match status" value="1"/>
</dbReference>
<evidence type="ECO:0000256" key="6">
    <source>
        <dbReference type="ARBA" id="ARBA00023224"/>
    </source>
</evidence>
<name>A0A974SPM9_9RHOO</name>
<accession>A0A974SPM9</accession>
<keyword evidence="6 8" id="KW-0807">Transducer</keyword>
<evidence type="ECO:0000256" key="7">
    <source>
        <dbReference type="ARBA" id="ARBA00029447"/>
    </source>
</evidence>
<dbReference type="PROSITE" id="PS50111">
    <property type="entry name" value="CHEMOTAXIS_TRANSDUC_2"/>
    <property type="match status" value="1"/>
</dbReference>
<dbReference type="SMART" id="SM00283">
    <property type="entry name" value="MA"/>
    <property type="match status" value="1"/>
</dbReference>
<dbReference type="KEGG" id="ares:IWH25_01885"/>
<dbReference type="SMART" id="SM01049">
    <property type="entry name" value="Cache_2"/>
    <property type="match status" value="1"/>
</dbReference>
<keyword evidence="4 9" id="KW-1133">Transmembrane helix</keyword>
<evidence type="ECO:0000256" key="1">
    <source>
        <dbReference type="ARBA" id="ARBA00004651"/>
    </source>
</evidence>
<dbReference type="CDD" id="cd06225">
    <property type="entry name" value="HAMP"/>
    <property type="match status" value="1"/>
</dbReference>
<evidence type="ECO:0000313" key="12">
    <source>
        <dbReference type="EMBL" id="QRJ64132.1"/>
    </source>
</evidence>
<evidence type="ECO:0000259" key="11">
    <source>
        <dbReference type="PROSITE" id="PS50885"/>
    </source>
</evidence>
<keyword evidence="5 9" id="KW-0472">Membrane</keyword>
<dbReference type="Proteomes" id="UP000663444">
    <property type="component" value="Chromosome"/>
</dbReference>
<reference evidence="12" key="1">
    <citation type="submission" date="2020-11" db="EMBL/GenBank/DDBJ databases">
        <title>Azospira restricta DSM 18626 genome sequence.</title>
        <authorList>
            <person name="Moe W.M."/>
        </authorList>
    </citation>
    <scope>NUCLEOTIDE SEQUENCE</scope>
    <source>
        <strain evidence="12">DSM 18626</strain>
    </source>
</reference>
<evidence type="ECO:0000313" key="13">
    <source>
        <dbReference type="Proteomes" id="UP000663444"/>
    </source>
</evidence>
<dbReference type="SMART" id="SM00304">
    <property type="entry name" value="HAMP"/>
    <property type="match status" value="1"/>
</dbReference>
<dbReference type="EMBL" id="CP064781">
    <property type="protein sequence ID" value="QRJ64132.1"/>
    <property type="molecule type" value="Genomic_DNA"/>
</dbReference>
<dbReference type="RefSeq" id="WP_203387670.1">
    <property type="nucleotide sequence ID" value="NZ_CP064781.1"/>
</dbReference>
<dbReference type="GO" id="GO:0004888">
    <property type="term" value="F:transmembrane signaling receptor activity"/>
    <property type="evidence" value="ECO:0007669"/>
    <property type="project" value="InterPro"/>
</dbReference>
<keyword evidence="2" id="KW-1003">Cell membrane</keyword>
<dbReference type="AlphaFoldDB" id="A0A974SPM9"/>